<protein>
    <submittedName>
        <fullName evidence="1">Uncharacterized protein</fullName>
    </submittedName>
</protein>
<sequence>MRVVHDGRATRAYSSHVKMRITITRVQAECRPTAADNRLTIRQFKIYSFRVASRKPSKCRIRGAGGGGDIIIGRLSRRIEDPQHFKELEDIRGHDPSSKEVNFIVEEFYRRRKPPQLHRFLVYEDMIHRHNS</sequence>
<evidence type="ECO:0000313" key="2">
    <source>
        <dbReference type="Proteomes" id="UP000299102"/>
    </source>
</evidence>
<dbReference type="EMBL" id="BGZK01000003">
    <property type="protein sequence ID" value="GBO99495.1"/>
    <property type="molecule type" value="Genomic_DNA"/>
</dbReference>
<accession>A0A4C1SCB6</accession>
<organism evidence="1 2">
    <name type="scientific">Eumeta variegata</name>
    <name type="common">Bagworm moth</name>
    <name type="synonym">Eumeta japonica</name>
    <dbReference type="NCBI Taxonomy" id="151549"/>
    <lineage>
        <taxon>Eukaryota</taxon>
        <taxon>Metazoa</taxon>
        <taxon>Ecdysozoa</taxon>
        <taxon>Arthropoda</taxon>
        <taxon>Hexapoda</taxon>
        <taxon>Insecta</taxon>
        <taxon>Pterygota</taxon>
        <taxon>Neoptera</taxon>
        <taxon>Endopterygota</taxon>
        <taxon>Lepidoptera</taxon>
        <taxon>Glossata</taxon>
        <taxon>Ditrysia</taxon>
        <taxon>Tineoidea</taxon>
        <taxon>Psychidae</taxon>
        <taxon>Oiketicinae</taxon>
        <taxon>Eumeta</taxon>
    </lineage>
</organism>
<reference evidence="1 2" key="1">
    <citation type="journal article" date="2019" name="Commun. Biol.">
        <title>The bagworm genome reveals a unique fibroin gene that provides high tensile strength.</title>
        <authorList>
            <person name="Kono N."/>
            <person name="Nakamura H."/>
            <person name="Ohtoshi R."/>
            <person name="Tomita M."/>
            <person name="Numata K."/>
            <person name="Arakawa K."/>
        </authorList>
    </citation>
    <scope>NUCLEOTIDE SEQUENCE [LARGE SCALE GENOMIC DNA]</scope>
</reference>
<dbReference type="Proteomes" id="UP000299102">
    <property type="component" value="Unassembled WGS sequence"/>
</dbReference>
<gene>
    <name evidence="1" type="ORF">EVAR_677_1</name>
</gene>
<keyword evidence="2" id="KW-1185">Reference proteome</keyword>
<dbReference type="AlphaFoldDB" id="A0A4C1SCB6"/>
<name>A0A4C1SCB6_EUMVA</name>
<proteinExistence type="predicted"/>
<evidence type="ECO:0000313" key="1">
    <source>
        <dbReference type="EMBL" id="GBO99495.1"/>
    </source>
</evidence>
<comment type="caution">
    <text evidence="1">The sequence shown here is derived from an EMBL/GenBank/DDBJ whole genome shotgun (WGS) entry which is preliminary data.</text>
</comment>